<keyword evidence="1" id="KW-0732">Signal</keyword>
<evidence type="ECO:0000313" key="4">
    <source>
        <dbReference type="Proteomes" id="UP001230496"/>
    </source>
</evidence>
<dbReference type="Pfam" id="PF01841">
    <property type="entry name" value="Transglut_core"/>
    <property type="match status" value="1"/>
</dbReference>
<sequence>MNFMYKNTLLLLLISIFLIACQPGEKQNSQEEKTSKNKSSKPTPKVDIADIEKGIKNYIDNKTKEADGYFHVKDENKELRLKLVRVHTEYLSNLGPNRHFACVDLADENGDVYDVDFFMEGKPGAMDVTETTVHKLNGKPFYSWKQKEDKTWHRVPIESASNELLGVIEGEDEFEFYYETTLPEIQNQAKVWIPIAQSDKFQDIEIKNMVIQGQDKMLLEKEYGNKILYLELKEEHSNKPVKITYHVKRKEKGAYEEENPNLNKFLSGNVLMPVGNQRFKEIVAEATKGKEYDSKLIQARAIYDYIIDNMRYAKNEKYGTGDAVYACDSKTGNCTEFHSLFISLARTANIPARFAIGAAIPSSRDDGGINGYHCWAEFYADNKWWPVDISEGNKYTALATYYFGRHPANRIEFTKGRDLKFEPAPQSSPVKFMAYPIFEVDGESKVSNATFSFLRTDNKEI</sequence>
<feature type="domain" description="Transglutaminase-like" evidence="2">
    <location>
        <begin position="326"/>
        <end position="391"/>
    </location>
</feature>
<dbReference type="PANTHER" id="PTHR38339">
    <property type="entry name" value="TRANSGLUTAMINASE DOMAIN PROTEIN"/>
    <property type="match status" value="1"/>
</dbReference>
<dbReference type="EMBL" id="CP129971">
    <property type="protein sequence ID" value="WKK73951.2"/>
    <property type="molecule type" value="Genomic_DNA"/>
</dbReference>
<dbReference type="AlphaFoldDB" id="A0AA49JGI3"/>
<dbReference type="Gene3D" id="3.10.620.30">
    <property type="match status" value="1"/>
</dbReference>
<evidence type="ECO:0000259" key="2">
    <source>
        <dbReference type="SMART" id="SM00460"/>
    </source>
</evidence>
<proteinExistence type="predicted"/>
<evidence type="ECO:0000313" key="3">
    <source>
        <dbReference type="EMBL" id="WKK73951.2"/>
    </source>
</evidence>
<organism evidence="3 4">
    <name type="scientific">Marivirga salinarum</name>
    <dbReference type="NCBI Taxonomy" id="3059078"/>
    <lineage>
        <taxon>Bacteria</taxon>
        <taxon>Pseudomonadati</taxon>
        <taxon>Bacteroidota</taxon>
        <taxon>Cytophagia</taxon>
        <taxon>Cytophagales</taxon>
        <taxon>Marivirgaceae</taxon>
        <taxon>Marivirga</taxon>
    </lineage>
</organism>
<dbReference type="Proteomes" id="UP001230496">
    <property type="component" value="Chromosome"/>
</dbReference>
<dbReference type="PANTHER" id="PTHR38339:SF1">
    <property type="entry name" value="TRANSGLUTAMINASE-LIKE DOMAIN-CONTAINING PROTEIN"/>
    <property type="match status" value="1"/>
</dbReference>
<name>A0AA49JGI3_9BACT</name>
<dbReference type="InterPro" id="IPR002931">
    <property type="entry name" value="Transglutaminase-like"/>
</dbReference>
<dbReference type="RefSeq" id="WP_308348073.1">
    <property type="nucleotide sequence ID" value="NZ_CP129971.1"/>
</dbReference>
<reference evidence="3 4" key="1">
    <citation type="submission" date="2023-08" db="EMBL/GenBank/DDBJ databases">
        <title>Comparative genomics and taxonomic characterization of three novel marine species of genus Marivirga.</title>
        <authorList>
            <person name="Muhammad N."/>
            <person name="Kim S.-G."/>
        </authorList>
    </citation>
    <scope>NUCLEOTIDE SEQUENCE [LARGE SCALE GENOMIC DNA]</scope>
    <source>
        <strain evidence="3 4">BDSF4-3</strain>
    </source>
</reference>
<feature type="chain" id="PRO_5041375509" evidence="1">
    <location>
        <begin position="21"/>
        <end position="461"/>
    </location>
</feature>
<dbReference type="PROSITE" id="PS51257">
    <property type="entry name" value="PROKAR_LIPOPROTEIN"/>
    <property type="match status" value="1"/>
</dbReference>
<gene>
    <name evidence="3" type="ORF">QYS49_19170</name>
</gene>
<dbReference type="InterPro" id="IPR038765">
    <property type="entry name" value="Papain-like_cys_pep_sf"/>
</dbReference>
<keyword evidence="4" id="KW-1185">Reference proteome</keyword>
<accession>A0AA49JGI3</accession>
<protein>
    <submittedName>
        <fullName evidence="3">Transglutaminase-like domain-containing protein</fullName>
    </submittedName>
</protein>
<dbReference type="SUPFAM" id="SSF54001">
    <property type="entry name" value="Cysteine proteinases"/>
    <property type="match status" value="1"/>
</dbReference>
<dbReference type="SMART" id="SM00460">
    <property type="entry name" value="TGc"/>
    <property type="match status" value="1"/>
</dbReference>
<evidence type="ECO:0000256" key="1">
    <source>
        <dbReference type="SAM" id="SignalP"/>
    </source>
</evidence>
<feature type="signal peptide" evidence="1">
    <location>
        <begin position="1"/>
        <end position="20"/>
    </location>
</feature>
<dbReference type="KEGG" id="msaa:QYS49_19170"/>